<evidence type="ECO:0000313" key="2">
    <source>
        <dbReference type="EMBL" id="SDF92197.1"/>
    </source>
</evidence>
<evidence type="ECO:0000313" key="3">
    <source>
        <dbReference type="Proteomes" id="UP000182427"/>
    </source>
</evidence>
<protein>
    <submittedName>
        <fullName evidence="2">Uncharacterized protein</fullName>
    </submittedName>
</protein>
<sequence length="207" mass="23013">MTILAFNKLAVLLLASAGFAISILWFFIRPNLYKRQLEAASKTDSAKLPGYLEWGFAVTAVFSALIGILSALSSHQEASIRKNEVASENVITRAEVASQGDSLPVSFESSYIQFQKPKPRLWIRAADGTWLETYEHQTSNVFQPQGRTTHSGCRGQILVKRGEPSFEVFIPEDGCSTELLFRYNENSWQELGPISNVSRTIPSPKAN</sequence>
<keyword evidence="1" id="KW-1133">Transmembrane helix</keyword>
<accession>A0A1G7Q0U4</accession>
<feature type="transmembrane region" description="Helical" evidence="1">
    <location>
        <begin position="54"/>
        <end position="72"/>
    </location>
</feature>
<keyword evidence="1" id="KW-0472">Membrane</keyword>
<keyword evidence="1" id="KW-0812">Transmembrane</keyword>
<feature type="transmembrane region" description="Helical" evidence="1">
    <location>
        <begin position="9"/>
        <end position="28"/>
    </location>
</feature>
<proteinExistence type="predicted"/>
<gene>
    <name evidence="2" type="ORF">SAMN05444167_3703</name>
</gene>
<organism evidence="2 3">
    <name type="scientific">Terriglobus roseus</name>
    <dbReference type="NCBI Taxonomy" id="392734"/>
    <lineage>
        <taxon>Bacteria</taxon>
        <taxon>Pseudomonadati</taxon>
        <taxon>Acidobacteriota</taxon>
        <taxon>Terriglobia</taxon>
        <taxon>Terriglobales</taxon>
        <taxon>Acidobacteriaceae</taxon>
        <taxon>Terriglobus</taxon>
    </lineage>
</organism>
<dbReference type="AlphaFoldDB" id="A0A1G7Q0U4"/>
<evidence type="ECO:0000256" key="1">
    <source>
        <dbReference type="SAM" id="Phobius"/>
    </source>
</evidence>
<reference evidence="2 3" key="1">
    <citation type="submission" date="2016-10" db="EMBL/GenBank/DDBJ databases">
        <authorList>
            <person name="de Groot N.N."/>
        </authorList>
    </citation>
    <scope>NUCLEOTIDE SEQUENCE [LARGE SCALE GENOMIC DNA]</scope>
    <source>
        <strain evidence="2 3">GAS232</strain>
    </source>
</reference>
<dbReference type="RefSeq" id="WP_083346455.1">
    <property type="nucleotide sequence ID" value="NZ_LT629690.1"/>
</dbReference>
<dbReference type="Proteomes" id="UP000182427">
    <property type="component" value="Chromosome I"/>
</dbReference>
<keyword evidence="3" id="KW-1185">Reference proteome</keyword>
<dbReference type="OrthoDB" id="345222at2"/>
<dbReference type="EMBL" id="LT629690">
    <property type="protein sequence ID" value="SDF92197.1"/>
    <property type="molecule type" value="Genomic_DNA"/>
</dbReference>
<name>A0A1G7Q0U4_9BACT</name>